<evidence type="ECO:0000313" key="10">
    <source>
        <dbReference type="Proteomes" id="UP000320475"/>
    </source>
</evidence>
<comment type="subcellular location">
    <subcellularLocation>
        <location evidence="1">Nucleus</location>
    </subcellularLocation>
</comment>
<evidence type="ECO:0008006" key="11">
    <source>
        <dbReference type="Google" id="ProtNLM"/>
    </source>
</evidence>
<evidence type="ECO:0000256" key="3">
    <source>
        <dbReference type="SAM" id="MobiDB-lite"/>
    </source>
</evidence>
<dbReference type="Proteomes" id="UP000320475">
    <property type="component" value="Unassembled WGS sequence"/>
</dbReference>
<evidence type="ECO:0000256" key="2">
    <source>
        <dbReference type="ARBA" id="ARBA00023242"/>
    </source>
</evidence>
<dbReference type="InterPro" id="IPR004871">
    <property type="entry name" value="RSE1/DDB1/CPSF1_C"/>
</dbReference>
<evidence type="ECO:0000259" key="5">
    <source>
        <dbReference type="Pfam" id="PF10433"/>
    </source>
</evidence>
<evidence type="ECO:0000313" key="9">
    <source>
        <dbReference type="Proteomes" id="UP000317494"/>
    </source>
</evidence>
<dbReference type="STRING" id="286115.A0A507CN99"/>
<dbReference type="EMBL" id="QEAN01000123">
    <property type="protein sequence ID" value="TPX47104.1"/>
    <property type="molecule type" value="Genomic_DNA"/>
</dbReference>
<protein>
    <recommendedName>
        <fullName evidence="11">Cleavage/polyadenylation specificity factor A subunit C-terminal domain-containing protein</fullName>
    </recommendedName>
</protein>
<dbReference type="Pfam" id="PF03178">
    <property type="entry name" value="CPSF_A"/>
    <property type="match status" value="1"/>
</dbReference>
<reference evidence="9 10" key="1">
    <citation type="journal article" date="2019" name="Sci. Rep.">
        <title>Comparative genomics of chytrid fungi reveal insights into the obligate biotrophic and pathogenic lifestyle of Synchytrium endobioticum.</title>
        <authorList>
            <person name="van de Vossenberg B.T.L.H."/>
            <person name="Warris S."/>
            <person name="Nguyen H.D.T."/>
            <person name="van Gent-Pelzer M.P.E."/>
            <person name="Joly D.L."/>
            <person name="van de Geest H.C."/>
            <person name="Bonants P.J.M."/>
            <person name="Smith D.S."/>
            <person name="Levesque C.A."/>
            <person name="van der Lee T.A.J."/>
        </authorList>
    </citation>
    <scope>NUCLEOTIDE SEQUENCE [LARGE SCALE GENOMIC DNA]</scope>
    <source>
        <strain evidence="7 10">LEV6574</strain>
        <strain evidence="8 9">MB42</strain>
    </source>
</reference>
<feature type="region of interest" description="Disordered" evidence="3">
    <location>
        <begin position="86"/>
        <end position="108"/>
    </location>
</feature>
<dbReference type="EMBL" id="QEAM01000378">
    <property type="protein sequence ID" value="TPX40593.1"/>
    <property type="molecule type" value="Genomic_DNA"/>
</dbReference>
<evidence type="ECO:0000259" key="4">
    <source>
        <dbReference type="Pfam" id="PF03178"/>
    </source>
</evidence>
<dbReference type="GO" id="GO:0005634">
    <property type="term" value="C:nucleus"/>
    <property type="evidence" value="ECO:0007669"/>
    <property type="project" value="UniProtKB-SubCell"/>
</dbReference>
<comment type="caution">
    <text evidence="7">The sequence shown here is derived from an EMBL/GenBank/DDBJ whole genome shotgun (WGS) entry which is preliminary data.</text>
</comment>
<dbReference type="InterPro" id="IPR058543">
    <property type="entry name" value="Beta-prop_RSE1/DDB1/CPSF1_2nd"/>
</dbReference>
<dbReference type="VEuPathDB" id="FungiDB:SeMB42_g03452"/>
<feature type="domain" description="RSE1/DDB1/CPSF1 C-terminal" evidence="4">
    <location>
        <begin position="1369"/>
        <end position="1709"/>
    </location>
</feature>
<dbReference type="GO" id="GO:0003676">
    <property type="term" value="F:nucleic acid binding"/>
    <property type="evidence" value="ECO:0007669"/>
    <property type="project" value="InterPro"/>
</dbReference>
<gene>
    <name evidence="7" type="ORF">SeLEV6574_g06538</name>
    <name evidence="8" type="ORF">SeMB42_g03452</name>
</gene>
<dbReference type="InterPro" id="IPR015943">
    <property type="entry name" value="WD40/YVTN_repeat-like_dom_sf"/>
</dbReference>
<evidence type="ECO:0000259" key="6">
    <source>
        <dbReference type="Pfam" id="PF23726"/>
    </source>
</evidence>
<dbReference type="OrthoDB" id="6109at2759"/>
<proteinExistence type="predicted"/>
<dbReference type="Pfam" id="PF23726">
    <property type="entry name" value="Beta-prop_RSE1_2nd"/>
    <property type="match status" value="1"/>
</dbReference>
<dbReference type="PANTHER" id="PTHR10644">
    <property type="entry name" value="DNA REPAIR/RNA PROCESSING CPSF FAMILY"/>
    <property type="match status" value="1"/>
</dbReference>
<evidence type="ECO:0000313" key="7">
    <source>
        <dbReference type="EMBL" id="TPX40593.1"/>
    </source>
</evidence>
<dbReference type="Gene3D" id="2.130.10.10">
    <property type="entry name" value="YVTN repeat-like/Quinoprotein amine dehydrogenase"/>
    <property type="match status" value="2"/>
</dbReference>
<sequence>MSVFSLYKDILPSTGVDIAVTAAFTSPNAVNLILAKGSSLEIYKVVSEPASDPIIYRNGKDDGCSRNGDDGNDAVNGVATALDLQENGTTANELPNPKPIPLPQKTSRPRNAGRLELHSQHKLHGVITSMGVIRTTSPAGLMGMDSLLLSFKNAKMSLVEYSMSRHTITTVSIHYFEKEEFKQGPILDLPDPEIRLDPQFRCAIMLFYGEKLAILPFKTDLSGANEPDLDTVGHKNPFLPSFVIPVSSIDPQVRNVVDMAFLYDYFEPTLAILFEPVQTWTGRLAARRDTKRLIVVSLDLSRNQYPVLYRSDHLPYNCDKITAVPSPVGGVLISSPNALIHVDQSSTPGIALAVNGYYGVESEFPQPPSIELAGPQTWILDNLLYQSANVSNFKKMGISLEASHTHFLNPDTLLLILRDGDLLLVQMLGDEDSGVGWGRKRGGVRKFNLVDLNIRVTRPRCVSRVGGRGNSNGKLARVLGCLGNGLGGVFEAPSGGLVHYGHVFVGSFTGDSMLIQIWESDDHDLKNDDTMSDEYSNDGDVKMQGSTTSAIPQKRTIDTDAFDEEDEDLYGEKGSPPIASNGIANDRTKLNSSAPVNRLNNLSGLSAIQSLSTRFHFRLCDILPSISPIRDMAVGIPSSSHSNYTYEPTYPRLDLEIVACIGEASTGALGIFYQNLRPDIVTSYDSFEGINEVWTAKCESMSKRLTESNNQSSKGGNHDDEYHKYMVLSRDGSTIVLETSPELRELGDSGFFTDGPTVVAGTLLNDSVVLQVHPNGVNVLDSHANLLQSLPIGDDDSWIVSAHIVDPYLLLLMNTNQISLLKMDEIHRQLSIHKDLKDIPIVTASLYCDYHAIPCLPTQREVMTHTTRFGLNPRKQEDASSILKKFTVKIRQPKTRHKIVKQVVEKTCAKVMDVDEDDDLYGSPTTVSTKKYVEVEEEDDDLYAANDDMDVDTAAETTVTEENTAEMNAETLQDLIIEKKYFCIVFREDGALEILRLPDFEQVFYMPHFDLLPSLVSDHPNETQVLADEEVNVAQVSELLMINLGRDSSHEDVFLVIRGEDGDIAMYKAFPVLPYGDASDQALAGSRMMPPGAVTSPTSPLAQSASVSLTTNNDGMLHSHRLSIRLVRIPHDHLMREPRFFTDTEGDKLNPMDLPAKPPTFIKKHYLKPFSFIGSDPGLKYSGIFVAGRRPCWILAGRSDVGGAMQLLPQLELIDISKESIILEKPLRRTGKRYPRVLPMICDGEVLGMAAFHHDSIKGGFVYVTHSSSLRLARLPSHIDYEYDWPHQRVPLKRTPHKITYHSASATYVVLTSTPTPWHLVKANHAAAIAGGVGDLPDDAIDESEKAKKDAPVIEERDFGNYLPGVGLYQLELVSPVTWETVDTWSFDEYEQVLCVAAVSIDSKQTSSGKKQYLVAGTGFLRGEDNAGRGRIFVFDIIEVVPEIDNPQSNHKLKQVYVNEEKQPITAVRGVNGYLVAAIGTKVIIHTFEDGEELEGVAFIDTNIFVTSISTVKSLILVGDAYKSVWFLGFQEEPPKLLLLGKDYGALQVYACDFLMDNQNLAFVVSDSDQNLMTMAYAPFNPQSFGGQRLIRRADFHVGSNVNQMVRLRRLPRPKEQEGPAVVSNQYGLLCGNLDGGLGMLVPVPDKLFKRMYALWSKLVNGLQHAAGLNPRGFRQAHIRGPPQGAASILGGVANARSTLDGDLLWQFASLSVSQQRELAKSIGSSVERIMDDLVEVQVGMEHF</sequence>
<feature type="domain" description="RSE1/DDB1/CPSF1 first beta-propeller" evidence="5">
    <location>
        <begin position="108"/>
        <end position="350"/>
    </location>
</feature>
<accession>A0A507CN99</accession>
<evidence type="ECO:0000313" key="8">
    <source>
        <dbReference type="EMBL" id="TPX47104.1"/>
    </source>
</evidence>
<keyword evidence="2" id="KW-0539">Nucleus</keyword>
<feature type="domain" description="RSE1/DDB1/CPSF1 second beta-propeller" evidence="6">
    <location>
        <begin position="679"/>
        <end position="1197"/>
    </location>
</feature>
<evidence type="ECO:0000256" key="1">
    <source>
        <dbReference type="ARBA" id="ARBA00004123"/>
    </source>
</evidence>
<organism evidence="7 10">
    <name type="scientific">Synchytrium endobioticum</name>
    <dbReference type="NCBI Taxonomy" id="286115"/>
    <lineage>
        <taxon>Eukaryota</taxon>
        <taxon>Fungi</taxon>
        <taxon>Fungi incertae sedis</taxon>
        <taxon>Chytridiomycota</taxon>
        <taxon>Chytridiomycota incertae sedis</taxon>
        <taxon>Chytridiomycetes</taxon>
        <taxon>Synchytriales</taxon>
        <taxon>Synchytriaceae</taxon>
        <taxon>Synchytrium</taxon>
    </lineage>
</organism>
<keyword evidence="9" id="KW-1185">Reference proteome</keyword>
<dbReference type="InterPro" id="IPR050358">
    <property type="entry name" value="RSE1/DDB1/CFT1"/>
</dbReference>
<dbReference type="Pfam" id="PF10433">
    <property type="entry name" value="Beta-prop_RSE1_1st"/>
    <property type="match status" value="1"/>
</dbReference>
<dbReference type="Proteomes" id="UP000317494">
    <property type="component" value="Unassembled WGS sequence"/>
</dbReference>
<dbReference type="InterPro" id="IPR018846">
    <property type="entry name" value="Beta-prop_RSE1/DDB1/CPSF1_1st"/>
</dbReference>
<name>A0A507CN99_9FUNG</name>